<dbReference type="PANTHER" id="PTHR43792">
    <property type="entry name" value="GNAT FAMILY, PUTATIVE (AFU_ORTHOLOGUE AFUA_3G00765)-RELATED-RELATED"/>
    <property type="match status" value="1"/>
</dbReference>
<accession>A0A366WKU4</accession>
<dbReference type="OrthoDB" id="6293260at2"/>
<dbReference type="InterPro" id="IPR016181">
    <property type="entry name" value="Acyl_CoA_acyltransferase"/>
</dbReference>
<keyword evidence="2" id="KW-0808">Transferase</keyword>
<dbReference type="Proteomes" id="UP000252706">
    <property type="component" value="Unassembled WGS sequence"/>
</dbReference>
<gene>
    <name evidence="2" type="ORF">DS909_21480</name>
</gene>
<organism evidence="2 3">
    <name type="scientific">Phaeobacter gallaeciensis</name>
    <dbReference type="NCBI Taxonomy" id="60890"/>
    <lineage>
        <taxon>Bacteria</taxon>
        <taxon>Pseudomonadati</taxon>
        <taxon>Pseudomonadota</taxon>
        <taxon>Alphaproteobacteria</taxon>
        <taxon>Rhodobacterales</taxon>
        <taxon>Roseobacteraceae</taxon>
        <taxon>Phaeobacter</taxon>
    </lineage>
</organism>
<dbReference type="AlphaFoldDB" id="A0A366WKU4"/>
<dbReference type="Gene3D" id="3.40.630.30">
    <property type="match status" value="1"/>
</dbReference>
<reference evidence="2 3" key="1">
    <citation type="submission" date="2018-07" db="EMBL/GenBank/DDBJ databases">
        <title>Modular assembly of carbohydrate-degrading microbial communities in the ocean.</title>
        <authorList>
            <person name="Enke T.N."/>
            <person name="Datta M.S."/>
            <person name="Schwartzman J.A."/>
            <person name="Cermak N."/>
            <person name="Schmitz D.A."/>
            <person name="Barrere J."/>
            <person name="Cordero O.X."/>
        </authorList>
    </citation>
    <scope>NUCLEOTIDE SEQUENCE [LARGE SCALE GENOMIC DNA]</scope>
    <source>
        <strain evidence="2 3">C3M10</strain>
    </source>
</reference>
<evidence type="ECO:0000313" key="3">
    <source>
        <dbReference type="Proteomes" id="UP000252706"/>
    </source>
</evidence>
<evidence type="ECO:0000259" key="1">
    <source>
        <dbReference type="PROSITE" id="PS51186"/>
    </source>
</evidence>
<dbReference type="EMBL" id="QOCE01000048">
    <property type="protein sequence ID" value="RBW50434.1"/>
    <property type="molecule type" value="Genomic_DNA"/>
</dbReference>
<dbReference type="PANTHER" id="PTHR43792:SF1">
    <property type="entry name" value="N-ACETYLTRANSFERASE DOMAIN-CONTAINING PROTEIN"/>
    <property type="match status" value="1"/>
</dbReference>
<dbReference type="GO" id="GO:0016747">
    <property type="term" value="F:acyltransferase activity, transferring groups other than amino-acyl groups"/>
    <property type="evidence" value="ECO:0007669"/>
    <property type="project" value="InterPro"/>
</dbReference>
<feature type="domain" description="N-acetyltransferase" evidence="1">
    <location>
        <begin position="14"/>
        <end position="170"/>
    </location>
</feature>
<protein>
    <submittedName>
        <fullName evidence="2">N-acetyltransferase</fullName>
    </submittedName>
</protein>
<proteinExistence type="predicted"/>
<dbReference type="Pfam" id="PF13302">
    <property type="entry name" value="Acetyltransf_3"/>
    <property type="match status" value="1"/>
</dbReference>
<dbReference type="SUPFAM" id="SSF55729">
    <property type="entry name" value="Acyl-CoA N-acyltransferases (Nat)"/>
    <property type="match status" value="1"/>
</dbReference>
<dbReference type="RefSeq" id="WP_113825641.1">
    <property type="nucleotide sequence ID" value="NZ_QOCE01000048.1"/>
</dbReference>
<sequence length="178" mass="20193">MIDLQIPLLTTERLVLRGPDDSDYENIATFFEDADRSWGFGGPLDRTGAWRWFASMIGHWALHGYGFWMIETKEGDLVGFVGIWYPEGWAEPELGWVMLESGEGKGYAYEAAVQIRRFAYEVLEFDTLCSYILPGNTRSVALAERMGAWHEGDIENVSHGREMVYRHPAAKDLPGVIV</sequence>
<dbReference type="PROSITE" id="PS51186">
    <property type="entry name" value="GNAT"/>
    <property type="match status" value="1"/>
</dbReference>
<name>A0A366WKU4_9RHOB</name>
<comment type="caution">
    <text evidence="2">The sequence shown here is derived from an EMBL/GenBank/DDBJ whole genome shotgun (WGS) entry which is preliminary data.</text>
</comment>
<dbReference type="InterPro" id="IPR000182">
    <property type="entry name" value="GNAT_dom"/>
</dbReference>
<evidence type="ECO:0000313" key="2">
    <source>
        <dbReference type="EMBL" id="RBW50434.1"/>
    </source>
</evidence>
<dbReference type="InterPro" id="IPR051531">
    <property type="entry name" value="N-acetyltransferase"/>
</dbReference>